<evidence type="ECO:0000259" key="4">
    <source>
        <dbReference type="PROSITE" id="PS50207"/>
    </source>
</evidence>
<dbReference type="Pfam" id="PF00656">
    <property type="entry name" value="Peptidase_C14"/>
    <property type="match status" value="1"/>
</dbReference>
<dbReference type="Gene3D" id="3.40.50.1460">
    <property type="match status" value="1"/>
</dbReference>
<dbReference type="EMBL" id="OU892286">
    <property type="protein sequence ID" value="CAG9761399.1"/>
    <property type="molecule type" value="Genomic_DNA"/>
</dbReference>
<organism evidence="6 7">
    <name type="scientific">Ceutorhynchus assimilis</name>
    <name type="common">cabbage seed weevil</name>
    <dbReference type="NCBI Taxonomy" id="467358"/>
    <lineage>
        <taxon>Eukaryota</taxon>
        <taxon>Metazoa</taxon>
        <taxon>Ecdysozoa</taxon>
        <taxon>Arthropoda</taxon>
        <taxon>Hexapoda</taxon>
        <taxon>Insecta</taxon>
        <taxon>Pterygota</taxon>
        <taxon>Neoptera</taxon>
        <taxon>Endopterygota</taxon>
        <taxon>Coleoptera</taxon>
        <taxon>Polyphaga</taxon>
        <taxon>Cucujiformia</taxon>
        <taxon>Curculionidae</taxon>
        <taxon>Ceutorhynchinae</taxon>
        <taxon>Ceutorhynchus</taxon>
    </lineage>
</organism>
<evidence type="ECO:0000256" key="3">
    <source>
        <dbReference type="SAM" id="MobiDB-lite"/>
    </source>
</evidence>
<dbReference type="PANTHER" id="PTHR22576">
    <property type="entry name" value="MUCOSA ASSOCIATED LYMPHOID TISSUE LYMPHOMA TRANSLOCATION PROTEIN 1/PARACASPASE"/>
    <property type="match status" value="1"/>
</dbReference>
<dbReference type="InterPro" id="IPR052039">
    <property type="entry name" value="Caspase-related_regulators"/>
</dbReference>
<evidence type="ECO:0000313" key="6">
    <source>
        <dbReference type="EMBL" id="CAG9761399.1"/>
    </source>
</evidence>
<reference evidence="6" key="1">
    <citation type="submission" date="2022-01" db="EMBL/GenBank/DDBJ databases">
        <authorList>
            <person name="King R."/>
        </authorList>
    </citation>
    <scope>NUCLEOTIDE SEQUENCE</scope>
</reference>
<protein>
    <recommendedName>
        <fullName evidence="8">Caspase-3</fullName>
    </recommendedName>
</protein>
<accession>A0A9N9MFP8</accession>
<feature type="domain" description="Caspase family p10" evidence="4">
    <location>
        <begin position="227"/>
        <end position="313"/>
    </location>
</feature>
<evidence type="ECO:0000256" key="1">
    <source>
        <dbReference type="ARBA" id="ARBA00010134"/>
    </source>
</evidence>
<dbReference type="AlphaFoldDB" id="A0A9N9MFP8"/>
<dbReference type="InterPro" id="IPR001309">
    <property type="entry name" value="Pept_C14_p20"/>
</dbReference>
<dbReference type="PANTHER" id="PTHR22576:SF41">
    <property type="entry name" value="CASPASE 14, APOPTOSIS-RELATED CYSTEINE PEPTIDASE"/>
    <property type="match status" value="1"/>
</dbReference>
<dbReference type="InterPro" id="IPR002138">
    <property type="entry name" value="Pept_C14_p10"/>
</dbReference>
<evidence type="ECO:0000256" key="2">
    <source>
        <dbReference type="RuleBase" id="RU003971"/>
    </source>
</evidence>
<evidence type="ECO:0000313" key="7">
    <source>
        <dbReference type="Proteomes" id="UP001152799"/>
    </source>
</evidence>
<dbReference type="PROSITE" id="PS50208">
    <property type="entry name" value="CASPASE_P20"/>
    <property type="match status" value="1"/>
</dbReference>
<gene>
    <name evidence="6" type="ORF">CEUTPL_LOCUS2104</name>
</gene>
<dbReference type="InterPro" id="IPR011600">
    <property type="entry name" value="Pept_C14_caspase"/>
</dbReference>
<feature type="domain" description="Caspase family p20" evidence="5">
    <location>
        <begin position="73"/>
        <end position="196"/>
    </location>
</feature>
<feature type="region of interest" description="Disordered" evidence="3">
    <location>
        <begin position="1"/>
        <end position="34"/>
    </location>
</feature>
<proteinExistence type="inferred from homology"/>
<dbReference type="PRINTS" id="PR00376">
    <property type="entry name" value="IL1BCENZYME"/>
</dbReference>
<dbReference type="PROSITE" id="PS50207">
    <property type="entry name" value="CASPASE_P10"/>
    <property type="match status" value="1"/>
</dbReference>
<keyword evidence="7" id="KW-1185">Reference proteome</keyword>
<dbReference type="Gene3D" id="3.30.70.1470">
    <property type="entry name" value="Caspase-like"/>
    <property type="match status" value="1"/>
</dbReference>
<dbReference type="SUPFAM" id="SSF52129">
    <property type="entry name" value="Caspase-like"/>
    <property type="match status" value="1"/>
</dbReference>
<dbReference type="InterPro" id="IPR015917">
    <property type="entry name" value="Pept_C14A"/>
</dbReference>
<dbReference type="Proteomes" id="UP001152799">
    <property type="component" value="Chromosome 10"/>
</dbReference>
<comment type="similarity">
    <text evidence="1 2">Belongs to the peptidase C14A family.</text>
</comment>
<name>A0A9N9MFP8_9CUCU</name>
<dbReference type="GO" id="GO:0004197">
    <property type="term" value="F:cysteine-type endopeptidase activity"/>
    <property type="evidence" value="ECO:0007669"/>
    <property type="project" value="InterPro"/>
</dbReference>
<dbReference type="SMART" id="SM00115">
    <property type="entry name" value="CASc"/>
    <property type="match status" value="1"/>
</dbReference>
<evidence type="ECO:0000259" key="5">
    <source>
        <dbReference type="PROSITE" id="PS50208"/>
    </source>
</evidence>
<evidence type="ECO:0008006" key="8">
    <source>
        <dbReference type="Google" id="ProtNLM"/>
    </source>
</evidence>
<dbReference type="GO" id="GO:0006508">
    <property type="term" value="P:proteolysis"/>
    <property type="evidence" value="ECO:0007669"/>
    <property type="project" value="InterPro"/>
</dbReference>
<dbReference type="InterPro" id="IPR029030">
    <property type="entry name" value="Caspase-like_dom_sf"/>
</dbReference>
<sequence>MTSRFNLETDTKPFNTTSIKVHSPKEPTPRSPKKPIVKEVNKTTKDFPSFIEPQNFNLGVFEYERNGSNPGKVIIFNHEFYDDHNIKVRRGSRRDVNEILTCFQRLGFNIHEGDLLLDSTVAEIQQKIKNVLEDKASLREANCLIIIFLTHGHNNDELHARDGTFKCSEVWTKFNKCAELKHKPKMFIFQACKGDYYTTVDGADSFVFKEDSAKLVNIESFIVNELDADMLLLYSTIEGNVSFRHPSAGTWFIQELCKNFSAYGRRDDVISLVTRTIKCVSGYYNFDEDVSEDLQKQMPIFVSTLSRKFYLNRNKDRHLLLEIMRKQEEIYNMVKDINRKIKN</sequence>
<feature type="compositionally biased region" description="Polar residues" evidence="3">
    <location>
        <begin position="1"/>
        <end position="20"/>
    </location>
</feature>
<dbReference type="OrthoDB" id="6114029at2759"/>